<dbReference type="InterPro" id="IPR006680">
    <property type="entry name" value="Amidohydro-rel"/>
</dbReference>
<evidence type="ECO:0000259" key="2">
    <source>
        <dbReference type="Pfam" id="PF01979"/>
    </source>
</evidence>
<dbReference type="SUPFAM" id="SSF51556">
    <property type="entry name" value="Metallo-dependent hydrolases"/>
    <property type="match status" value="1"/>
</dbReference>
<dbReference type="PANTHER" id="PTHR43794:SF11">
    <property type="entry name" value="AMIDOHYDROLASE-RELATED DOMAIN-CONTAINING PROTEIN"/>
    <property type="match status" value="1"/>
</dbReference>
<gene>
    <name evidence="3" type="ORF">HYZ11_17040</name>
</gene>
<dbReference type="GO" id="GO:0016810">
    <property type="term" value="F:hydrolase activity, acting on carbon-nitrogen (but not peptide) bonds"/>
    <property type="evidence" value="ECO:0007669"/>
    <property type="project" value="InterPro"/>
</dbReference>
<dbReference type="NCBIfam" id="NF006056">
    <property type="entry name" value="PRK08204.1"/>
    <property type="match status" value="1"/>
</dbReference>
<dbReference type="EMBL" id="JACPUR010000040">
    <property type="protein sequence ID" value="MBI3129317.1"/>
    <property type="molecule type" value="Genomic_DNA"/>
</dbReference>
<name>A0A932I3Y8_UNCTE</name>
<reference evidence="3" key="1">
    <citation type="submission" date="2020-07" db="EMBL/GenBank/DDBJ databases">
        <title>Huge and variable diversity of episymbiotic CPR bacteria and DPANN archaea in groundwater ecosystems.</title>
        <authorList>
            <person name="He C.Y."/>
            <person name="Keren R."/>
            <person name="Whittaker M."/>
            <person name="Farag I.F."/>
            <person name="Doudna J."/>
            <person name="Cate J.H.D."/>
            <person name="Banfield J.F."/>
        </authorList>
    </citation>
    <scope>NUCLEOTIDE SEQUENCE</scope>
    <source>
        <strain evidence="3">NC_groundwater_763_Ag_S-0.2um_68_21</strain>
    </source>
</reference>
<dbReference type="Pfam" id="PF01979">
    <property type="entry name" value="Amidohydro_1"/>
    <property type="match status" value="1"/>
</dbReference>
<dbReference type="PANTHER" id="PTHR43794">
    <property type="entry name" value="AMINOHYDROLASE SSNA-RELATED"/>
    <property type="match status" value="1"/>
</dbReference>
<dbReference type="Gene3D" id="2.30.40.10">
    <property type="entry name" value="Urease, subunit C, domain 1"/>
    <property type="match status" value="1"/>
</dbReference>
<evidence type="ECO:0000313" key="3">
    <source>
        <dbReference type="EMBL" id="MBI3129317.1"/>
    </source>
</evidence>
<protein>
    <submittedName>
        <fullName evidence="3">Amidohydrolase family protein</fullName>
    </submittedName>
</protein>
<dbReference type="InterPro" id="IPR032466">
    <property type="entry name" value="Metal_Hydrolase"/>
</dbReference>
<dbReference type="AlphaFoldDB" id="A0A932I3Y8"/>
<feature type="domain" description="Amidohydrolase-related" evidence="2">
    <location>
        <begin position="54"/>
        <end position="412"/>
    </location>
</feature>
<dbReference type="InterPro" id="IPR011059">
    <property type="entry name" value="Metal-dep_hydrolase_composite"/>
</dbReference>
<accession>A0A932I3Y8</accession>
<dbReference type="SUPFAM" id="SSF51338">
    <property type="entry name" value="Composite domain of metallo-dependent hydrolases"/>
    <property type="match status" value="2"/>
</dbReference>
<evidence type="ECO:0000256" key="1">
    <source>
        <dbReference type="ARBA" id="ARBA00022801"/>
    </source>
</evidence>
<organism evidence="3 4">
    <name type="scientific">Tectimicrobiota bacterium</name>
    <dbReference type="NCBI Taxonomy" id="2528274"/>
    <lineage>
        <taxon>Bacteria</taxon>
        <taxon>Pseudomonadati</taxon>
        <taxon>Nitrospinota/Tectimicrobiota group</taxon>
        <taxon>Candidatus Tectimicrobiota</taxon>
    </lineage>
</organism>
<proteinExistence type="predicted"/>
<dbReference type="Proteomes" id="UP000782312">
    <property type="component" value="Unassembled WGS sequence"/>
</dbReference>
<dbReference type="Gene3D" id="3.20.20.140">
    <property type="entry name" value="Metal-dependent hydrolases"/>
    <property type="match status" value="1"/>
</dbReference>
<keyword evidence="1" id="KW-0378">Hydrolase</keyword>
<evidence type="ECO:0000313" key="4">
    <source>
        <dbReference type="Proteomes" id="UP000782312"/>
    </source>
</evidence>
<comment type="caution">
    <text evidence="3">The sequence shown here is derived from an EMBL/GenBank/DDBJ whole genome shotgun (WGS) entry which is preliminary data.</text>
</comment>
<sequence length="449" mass="48419">MARVLIRGGDLITMDPALGDIRGGSVLVDGDRIAAVGQVVDASGAEPVDASGMIVLPGFVDAHVHLWQTGLRGVAGDWTLADYYRTMHLNLARHFTAEDIYLANLVGGWNHLDSGITSLFDWCHNNPTPGHSDRAIDAHFDSGVRAVFGHGTARWDKTGSASPADIPHPAEEVRRLRDRLRDDGARVTLGMALRGPDQTPYEVAAKDIRLAYEHGLVASAHIGGRLVRECPDAIPRLHRDGLLGPHFNIVHGNQFTDDELHLIAESGTTLTACPEVEMQMGHGDPICGRFVVAGGAPSLGVDIESNVAGEMFTPMRVGLQFWRSTANGWLLRQGQAPERVVVSCRRAIEWATIEGARALGLGHRTGSLTPGKQADIILIRKDLNLSPVHDSVEAVVFHANPGNVDTVLVAGEFRKRGGRLLAPGLAQRMEELAESGRRILREAGMAKFG</sequence>
<dbReference type="InterPro" id="IPR050287">
    <property type="entry name" value="MTA/SAH_deaminase"/>
</dbReference>